<evidence type="ECO:0000256" key="2">
    <source>
        <dbReference type="ARBA" id="ARBA00023125"/>
    </source>
</evidence>
<keyword evidence="3" id="KW-0804">Transcription</keyword>
<evidence type="ECO:0000313" key="5">
    <source>
        <dbReference type="EMBL" id="MBB4103133.1"/>
    </source>
</evidence>
<feature type="domain" description="HTH luxR-type" evidence="4">
    <location>
        <begin position="171"/>
        <end position="236"/>
    </location>
</feature>
<dbReference type="SUPFAM" id="SSF75516">
    <property type="entry name" value="Pheromone-binding domain of LuxR-like quorum-sensing transcription factors"/>
    <property type="match status" value="1"/>
</dbReference>
<dbReference type="Gene3D" id="1.10.10.10">
    <property type="entry name" value="Winged helix-like DNA-binding domain superfamily/Winged helix DNA-binding domain"/>
    <property type="match status" value="1"/>
</dbReference>
<dbReference type="Pfam" id="PF03472">
    <property type="entry name" value="Autoind_bind"/>
    <property type="match status" value="1"/>
</dbReference>
<evidence type="ECO:0000259" key="4">
    <source>
        <dbReference type="PROSITE" id="PS50043"/>
    </source>
</evidence>
<dbReference type="PRINTS" id="PR00038">
    <property type="entry name" value="HTHLUXR"/>
</dbReference>
<dbReference type="PANTHER" id="PTHR44688">
    <property type="entry name" value="DNA-BINDING TRANSCRIPTIONAL ACTIVATOR DEVR_DOSR"/>
    <property type="match status" value="1"/>
</dbReference>
<dbReference type="SMART" id="SM00421">
    <property type="entry name" value="HTH_LUXR"/>
    <property type="match status" value="1"/>
</dbReference>
<proteinExistence type="predicted"/>
<comment type="caution">
    <text evidence="5">The sequence shown here is derived from an EMBL/GenBank/DDBJ whole genome shotgun (WGS) entry which is preliminary data.</text>
</comment>
<keyword evidence="2 5" id="KW-0238">DNA-binding</keyword>
<keyword evidence="1" id="KW-0805">Transcription regulation</keyword>
<dbReference type="InterPro" id="IPR016032">
    <property type="entry name" value="Sig_transdc_resp-reg_C-effctor"/>
</dbReference>
<dbReference type="Gene3D" id="3.30.450.80">
    <property type="entry name" value="Transcription factor LuxR-like, autoinducer-binding domain"/>
    <property type="match status" value="1"/>
</dbReference>
<dbReference type="EMBL" id="JACIDU010000005">
    <property type="protein sequence ID" value="MBB4103133.1"/>
    <property type="molecule type" value="Genomic_DNA"/>
</dbReference>
<dbReference type="PROSITE" id="PS50043">
    <property type="entry name" value="HTH_LUXR_2"/>
    <property type="match status" value="1"/>
</dbReference>
<evidence type="ECO:0000256" key="3">
    <source>
        <dbReference type="ARBA" id="ARBA00023163"/>
    </source>
</evidence>
<keyword evidence="6" id="KW-1185">Reference proteome</keyword>
<accession>A0A7W6P120</accession>
<organism evidence="5 6">
    <name type="scientific">Allorhizobium borbori</name>
    <dbReference type="NCBI Taxonomy" id="485907"/>
    <lineage>
        <taxon>Bacteria</taxon>
        <taxon>Pseudomonadati</taxon>
        <taxon>Pseudomonadota</taxon>
        <taxon>Alphaproteobacteria</taxon>
        <taxon>Hyphomicrobiales</taxon>
        <taxon>Rhizobiaceae</taxon>
        <taxon>Rhizobium/Agrobacterium group</taxon>
        <taxon>Allorhizobium</taxon>
    </lineage>
</organism>
<dbReference type="GO" id="GO:0003677">
    <property type="term" value="F:DNA binding"/>
    <property type="evidence" value="ECO:0007669"/>
    <property type="project" value="UniProtKB-KW"/>
</dbReference>
<dbReference type="RefSeq" id="WP_183791340.1">
    <property type="nucleotide sequence ID" value="NZ_JACIDU010000005.1"/>
</dbReference>
<dbReference type="InterPro" id="IPR036693">
    <property type="entry name" value="TF_LuxR_autoind-bd_dom_sf"/>
</dbReference>
<reference evidence="5 6" key="1">
    <citation type="submission" date="2020-08" db="EMBL/GenBank/DDBJ databases">
        <title>Genomic Encyclopedia of Type Strains, Phase IV (KMG-IV): sequencing the most valuable type-strain genomes for metagenomic binning, comparative biology and taxonomic classification.</title>
        <authorList>
            <person name="Goeker M."/>
        </authorList>
    </citation>
    <scope>NUCLEOTIDE SEQUENCE [LARGE SCALE GENOMIC DNA]</scope>
    <source>
        <strain evidence="5 6">DSM 26385</strain>
    </source>
</reference>
<dbReference type="CDD" id="cd06170">
    <property type="entry name" value="LuxR_C_like"/>
    <property type="match status" value="1"/>
</dbReference>
<dbReference type="InterPro" id="IPR000792">
    <property type="entry name" value="Tscrpt_reg_LuxR_C"/>
</dbReference>
<evidence type="ECO:0000256" key="1">
    <source>
        <dbReference type="ARBA" id="ARBA00023015"/>
    </source>
</evidence>
<dbReference type="GO" id="GO:0006355">
    <property type="term" value="P:regulation of DNA-templated transcription"/>
    <property type="evidence" value="ECO:0007669"/>
    <property type="project" value="InterPro"/>
</dbReference>
<protein>
    <submittedName>
        <fullName evidence="5">DNA-binding CsgD family transcriptional regulator</fullName>
    </submittedName>
</protein>
<dbReference type="InterPro" id="IPR036388">
    <property type="entry name" value="WH-like_DNA-bd_sf"/>
</dbReference>
<dbReference type="Proteomes" id="UP000584824">
    <property type="component" value="Unassembled WGS sequence"/>
</dbReference>
<name>A0A7W6P120_9HYPH</name>
<dbReference type="InterPro" id="IPR005143">
    <property type="entry name" value="TF_LuxR_autoind-bd_dom"/>
</dbReference>
<dbReference type="PANTHER" id="PTHR44688:SF16">
    <property type="entry name" value="DNA-BINDING TRANSCRIPTIONAL ACTIVATOR DEVR_DOSR"/>
    <property type="match status" value="1"/>
</dbReference>
<gene>
    <name evidence="5" type="ORF">GGQ66_001688</name>
</gene>
<evidence type="ECO:0000313" key="6">
    <source>
        <dbReference type="Proteomes" id="UP000584824"/>
    </source>
</evidence>
<dbReference type="AlphaFoldDB" id="A0A7W6P120"/>
<dbReference type="Pfam" id="PF00196">
    <property type="entry name" value="GerE"/>
    <property type="match status" value="1"/>
</dbReference>
<sequence length="242" mass="27385">MQTLEKIYDLLISEFEDGTADPPALLRKMCAFYGLASAAYFGVNVQKSTAADPFLTVTYSSDWVTHYKKSNYVTLDPVIRSGFSAVLPVEWNGHDHRGAKFRRFFGEASEFGIGYNGLTIPVRGRSGDRALFTITGNGSPEKWRRDLKYLKRDFQMFAYLFHQMVTRRGNPERPMVSLAPREVECLKWKATGKTDWETSMIMGISEKTVRFYVNLILSKLGAANMTHAVTKAYNENILIGPP</sequence>
<dbReference type="SUPFAM" id="SSF46894">
    <property type="entry name" value="C-terminal effector domain of the bipartite response regulators"/>
    <property type="match status" value="1"/>
</dbReference>